<dbReference type="InterPro" id="IPR008936">
    <property type="entry name" value="Rho_GTPase_activation_prot"/>
</dbReference>
<evidence type="ECO:0000256" key="1">
    <source>
        <dbReference type="ARBA" id="ARBA00004123"/>
    </source>
</evidence>
<feature type="domain" description="Rho-GAP" evidence="13">
    <location>
        <begin position="1080"/>
        <end position="1267"/>
    </location>
</feature>
<feature type="domain" description="PG2 pseudoGTPase" evidence="16">
    <location>
        <begin position="619"/>
        <end position="789"/>
    </location>
</feature>
<dbReference type="GO" id="GO:0005886">
    <property type="term" value="C:plasma membrane"/>
    <property type="evidence" value="ECO:0007669"/>
    <property type="project" value="UniProtKB-SubCell"/>
</dbReference>
<organism evidence="17 18">
    <name type="scientific">Coregonus suidteri</name>
    <dbReference type="NCBI Taxonomy" id="861788"/>
    <lineage>
        <taxon>Eukaryota</taxon>
        <taxon>Metazoa</taxon>
        <taxon>Chordata</taxon>
        <taxon>Craniata</taxon>
        <taxon>Vertebrata</taxon>
        <taxon>Euteleostomi</taxon>
        <taxon>Actinopterygii</taxon>
        <taxon>Neopterygii</taxon>
        <taxon>Teleostei</taxon>
        <taxon>Protacanthopterygii</taxon>
        <taxon>Salmoniformes</taxon>
        <taxon>Salmonidae</taxon>
        <taxon>Coregoninae</taxon>
        <taxon>Coregonus</taxon>
    </lineage>
</organism>
<evidence type="ECO:0000313" key="18">
    <source>
        <dbReference type="Proteomes" id="UP001356427"/>
    </source>
</evidence>
<dbReference type="FunFam" id="1.10.555.10:FF:000021">
    <property type="entry name" value="rho GTPase-activating protein 5"/>
    <property type="match status" value="1"/>
</dbReference>
<evidence type="ECO:0000256" key="11">
    <source>
        <dbReference type="ARBA" id="ARBA00023242"/>
    </source>
</evidence>
<dbReference type="InterPro" id="IPR039007">
    <property type="entry name" value="pG1"/>
</dbReference>
<dbReference type="GO" id="GO:0005829">
    <property type="term" value="C:cytosol"/>
    <property type="evidence" value="ECO:0007669"/>
    <property type="project" value="TreeGrafter"/>
</dbReference>
<dbReference type="SMART" id="SM00441">
    <property type="entry name" value="FF"/>
    <property type="match status" value="3"/>
</dbReference>
<evidence type="ECO:0000256" key="4">
    <source>
        <dbReference type="ARBA" id="ARBA00022468"/>
    </source>
</evidence>
<protein>
    <recommendedName>
        <fullName evidence="19">Rho GTPase-activating protein 35</fullName>
    </recommendedName>
</protein>
<evidence type="ECO:0000256" key="5">
    <source>
        <dbReference type="ARBA" id="ARBA00022475"/>
    </source>
</evidence>
<dbReference type="Pfam" id="PF19518">
    <property type="entry name" value="RhoGAP_pG1_pG2"/>
    <property type="match status" value="2"/>
</dbReference>
<dbReference type="PROSITE" id="PS51852">
    <property type="entry name" value="PG1"/>
    <property type="match status" value="1"/>
</dbReference>
<dbReference type="EMBL" id="JAGTTL010000033">
    <property type="protein sequence ID" value="KAK6295692.1"/>
    <property type="molecule type" value="Genomic_DNA"/>
</dbReference>
<dbReference type="InterPro" id="IPR045786">
    <property type="entry name" value="RhoGAP_pG1_pG2"/>
</dbReference>
<feature type="domain" description="PG1 pseudoGTPase" evidence="15">
    <location>
        <begin position="494"/>
        <end position="674"/>
    </location>
</feature>
<dbReference type="SUPFAM" id="SSF52540">
    <property type="entry name" value="P-loop containing nucleoside triphosphate hydrolases"/>
    <property type="match status" value="1"/>
</dbReference>
<keyword evidence="18" id="KW-1185">Reference proteome</keyword>
<feature type="compositionally biased region" description="Basic residues" evidence="12">
    <location>
        <begin position="1049"/>
        <end position="1069"/>
    </location>
</feature>
<keyword evidence="4" id="KW-0343">GTPase activation</keyword>
<dbReference type="Gene3D" id="1.10.10.440">
    <property type="entry name" value="FF domain"/>
    <property type="match status" value="2"/>
</dbReference>
<keyword evidence="5" id="KW-1003">Cell membrane</keyword>
<dbReference type="PANTHER" id="PTHR46005">
    <property type="entry name" value="RHO GTPASE-ACTIVATING PROTEIN 190"/>
    <property type="match status" value="1"/>
</dbReference>
<reference evidence="17 18" key="1">
    <citation type="submission" date="2021-04" db="EMBL/GenBank/DDBJ databases">
        <authorList>
            <person name="De Guttry C."/>
            <person name="Zahm M."/>
            <person name="Klopp C."/>
            <person name="Cabau C."/>
            <person name="Louis A."/>
            <person name="Berthelot C."/>
            <person name="Parey E."/>
            <person name="Roest Crollius H."/>
            <person name="Montfort J."/>
            <person name="Robinson-Rechavi M."/>
            <person name="Bucao C."/>
            <person name="Bouchez O."/>
            <person name="Gislard M."/>
            <person name="Lluch J."/>
            <person name="Milhes M."/>
            <person name="Lampietro C."/>
            <person name="Lopez Roques C."/>
            <person name="Donnadieu C."/>
            <person name="Braasch I."/>
            <person name="Desvignes T."/>
            <person name="Postlethwait J."/>
            <person name="Bobe J."/>
            <person name="Wedekind C."/>
            <person name="Guiguen Y."/>
        </authorList>
    </citation>
    <scope>NUCLEOTIDE SEQUENCE [LARGE SCALE GENOMIC DNA]</scope>
    <source>
        <strain evidence="17">Cs_M1</strain>
        <tissue evidence="17">Blood</tissue>
    </source>
</reference>
<proteinExistence type="predicted"/>
<dbReference type="Gene3D" id="1.10.555.10">
    <property type="entry name" value="Rho GTPase activation protein"/>
    <property type="match status" value="1"/>
</dbReference>
<evidence type="ECO:0000256" key="8">
    <source>
        <dbReference type="ARBA" id="ARBA00023134"/>
    </source>
</evidence>
<keyword evidence="8" id="KW-0547">Nucleotide-binding</keyword>
<dbReference type="GO" id="GO:0050770">
    <property type="term" value="P:regulation of axonogenesis"/>
    <property type="evidence" value="ECO:0007669"/>
    <property type="project" value="TreeGrafter"/>
</dbReference>
<dbReference type="FunFam" id="1.10.10.440:FF:000007">
    <property type="entry name" value="Putative rho GTPase-activating protein 5"/>
    <property type="match status" value="1"/>
</dbReference>
<comment type="caution">
    <text evidence="17">The sequence shown here is derived from an EMBL/GenBank/DDBJ whole genome shotgun (WGS) entry which is preliminary data.</text>
</comment>
<feature type="compositionally biased region" description="Basic and acidic residues" evidence="12">
    <location>
        <begin position="1025"/>
        <end position="1036"/>
    </location>
</feature>
<evidence type="ECO:0000256" key="10">
    <source>
        <dbReference type="ARBA" id="ARBA00023212"/>
    </source>
</evidence>
<evidence type="ECO:0000256" key="9">
    <source>
        <dbReference type="ARBA" id="ARBA00023136"/>
    </source>
</evidence>
<dbReference type="CDD" id="cd04373">
    <property type="entry name" value="RhoGAP_p190"/>
    <property type="match status" value="1"/>
</dbReference>
<dbReference type="InterPro" id="IPR032835">
    <property type="entry name" value="RhoGAP-FF1"/>
</dbReference>
<gene>
    <name evidence="17" type="ORF">J4Q44_G00334050</name>
</gene>
<evidence type="ECO:0000256" key="3">
    <source>
        <dbReference type="ARBA" id="ARBA00004245"/>
    </source>
</evidence>
<comment type="subcellular location">
    <subcellularLocation>
        <location evidence="2">Cell membrane</location>
    </subcellularLocation>
    <subcellularLocation>
        <location evidence="3">Cytoplasm</location>
        <location evidence="3">Cytoskeleton</location>
    </subcellularLocation>
    <subcellularLocation>
        <location evidence="1">Nucleus</location>
    </subcellularLocation>
</comment>
<dbReference type="PANTHER" id="PTHR46005:SF1">
    <property type="entry name" value="RHO GTPASE-ACTIVATING PROTEIN 35"/>
    <property type="match status" value="1"/>
</dbReference>
<name>A0AAN8KQM7_9TELE</name>
<dbReference type="Pfam" id="PF16512">
    <property type="entry name" value="RhoGAP-FF1"/>
    <property type="match status" value="1"/>
</dbReference>
<evidence type="ECO:0000313" key="17">
    <source>
        <dbReference type="EMBL" id="KAK6295692.1"/>
    </source>
</evidence>
<dbReference type="InterPro" id="IPR027417">
    <property type="entry name" value="P-loop_NTPase"/>
</dbReference>
<feature type="region of interest" description="Disordered" evidence="12">
    <location>
        <begin position="1323"/>
        <end position="1362"/>
    </location>
</feature>
<keyword evidence="7" id="KW-0677">Repeat</keyword>
<sequence>MGSDASDLNQQDAKAPTYNLVVVGLSGTEKEKGQCGVGKSCLCNRFVRPSADDFYLDHTSVLSTSDFGGRVVNNDHFLFWGETGRVLEEGPECRMHVVEQTEFIDDQTFQPHRSTALQPYIKRAASNKLASAEKLMYFCTDQLGLEQDFEQKQMPEGKLMVDGFLLCVDLAKNKKPVVLVLTKCDEGVERYIKDSHTFALAKKNLQVVETSARSTSTRIVKNHNETWPNINRRMQTSSEYKEYVFLEGTAKAKKLFQQHVHRLKQEHIERRRKVYLSTLPQALGSLVPELDEIDHLSWSGVQKVLETKRDFSHWFVVLDDTPWETTPHIDKMDDERIPQDLLETPVAETIYESHLEHLRNERKRAEMKWLEEQEYLDIYNRHQKEIIDRAKEDFQELLLEYSELFYELEVDAKPSKEKMGAIQEVLGEEQRFKALQKLQAERDALVLKHIHFVYHPTKETCPNSPHCVDCKIEQVLASKFPTRYSFFDSHKPGDGNADRINLVILGKDGLGRELANEIRALCTNDDRYVLDGKMYELSLRPIEGNVRLPVNSFHTSTFTPHGVLCLYNSKESLSYIVESIEKLRESTLGRRENSLFQLPMNPSPSHQTGSRPIPETDLRIVMCLMCGDDYDVEQLLSPLLLPQHCRPASSLSSGTSVLLELTVGAQRHTIDLSLLSFHSSFALRKSRLVHGYIAVYSARRKASMETLCAFLCEVQDIIPVQLLAVGESQAELSDSEAAREQVSQGEELAREIEARFNTVVCGPGGVVGGLHRVDLFQPFLKEVVEKRTIVEATHMYDNVAEACTSEGMSPARCNSPSPINTLLDSEEDVEPSPPYPDGTLTSHLGGFKLPDLESSDAFSVISEISTFESKLNNKVPPQVRPKPTVRKVNLGLYMDQQGTNRRSLPPAVTWAPGSDGGYDPSDYAEPMDAVTKQRPTEEESIYSVPHDSTQGKIITIRNANKHSNGGGNGSDSEADSSSLERRRKMSALGVKPRLYRDRSKRLGKFSSFRTSFSIGSDDELGPPKAAEELGGAHKGDNSINEEGEDPKRRNILRSLRRNTKKPRPKPRHSISKVESNYFGVPLANVVTPDRPIPLFIDKCIRYIEATGITTEGIYRVSGNKSEMESMQRQFDQDHNLDLVEKDFTINTVAGAMKAFFSELPEPLVPYSHQIELVEAFKINDRDQRVHAMKDILRRFPRENYDVFKYVINHLNKVSQNNRLNLMTSENLSICFWPTLMRPDFTTMDALTATRTYQTIIESFIHQCAFFFYNQPLSDTLSGHASPTATLSSHGVTSAYSSLAYNSPSLTPAPAPYVMPTTPPVIPHYGPPHTQIQQSPPHTPQSPIQALLPPLHPHHPPTEQHML</sequence>
<feature type="region of interest" description="Disordered" evidence="12">
    <location>
        <begin position="932"/>
        <end position="992"/>
    </location>
</feature>
<feature type="compositionally biased region" description="Polar residues" evidence="12">
    <location>
        <begin position="1329"/>
        <end position="1343"/>
    </location>
</feature>
<dbReference type="InterPro" id="IPR000198">
    <property type="entry name" value="RhoGAP_dom"/>
</dbReference>
<accession>A0AAN8KQM7</accession>
<dbReference type="Proteomes" id="UP001356427">
    <property type="component" value="Unassembled WGS sequence"/>
</dbReference>
<dbReference type="CDD" id="cd00882">
    <property type="entry name" value="Ras_like_GTPase"/>
    <property type="match status" value="1"/>
</dbReference>
<dbReference type="SMART" id="SM00324">
    <property type="entry name" value="RhoGAP"/>
    <property type="match status" value="1"/>
</dbReference>
<feature type="compositionally biased region" description="Polar residues" evidence="12">
    <location>
        <begin position="946"/>
        <end position="963"/>
    </location>
</feature>
<dbReference type="Pfam" id="PF00620">
    <property type="entry name" value="RhoGAP"/>
    <property type="match status" value="1"/>
</dbReference>
<evidence type="ECO:0000256" key="2">
    <source>
        <dbReference type="ARBA" id="ARBA00004236"/>
    </source>
</evidence>
<dbReference type="Gene3D" id="3.40.50.300">
    <property type="entry name" value="P-loop containing nucleotide triphosphate hydrolases"/>
    <property type="match status" value="1"/>
</dbReference>
<keyword evidence="6" id="KW-0963">Cytoplasm</keyword>
<dbReference type="PROSITE" id="PS51676">
    <property type="entry name" value="FF"/>
    <property type="match status" value="1"/>
</dbReference>
<evidence type="ECO:0000256" key="12">
    <source>
        <dbReference type="SAM" id="MobiDB-lite"/>
    </source>
</evidence>
<dbReference type="PROSITE" id="PS50238">
    <property type="entry name" value="RHOGAP"/>
    <property type="match status" value="1"/>
</dbReference>
<dbReference type="InterPro" id="IPR051978">
    <property type="entry name" value="Rho-GAP_domain"/>
</dbReference>
<dbReference type="InterPro" id="IPR036517">
    <property type="entry name" value="FF_domain_sf"/>
</dbReference>
<dbReference type="InterPro" id="IPR039006">
    <property type="entry name" value="RhoGAP_pG2"/>
</dbReference>
<dbReference type="GO" id="GO:0005525">
    <property type="term" value="F:GTP binding"/>
    <property type="evidence" value="ECO:0007669"/>
    <property type="project" value="UniProtKB-KW"/>
</dbReference>
<evidence type="ECO:0000259" key="15">
    <source>
        <dbReference type="PROSITE" id="PS51852"/>
    </source>
</evidence>
<feature type="domain" description="FF" evidence="14">
    <location>
        <begin position="387"/>
        <end position="452"/>
    </location>
</feature>
<dbReference type="GO" id="GO:0008361">
    <property type="term" value="P:regulation of cell size"/>
    <property type="evidence" value="ECO:0007669"/>
    <property type="project" value="TreeGrafter"/>
</dbReference>
<evidence type="ECO:0000256" key="7">
    <source>
        <dbReference type="ARBA" id="ARBA00022737"/>
    </source>
</evidence>
<evidence type="ECO:0000259" key="13">
    <source>
        <dbReference type="PROSITE" id="PS50238"/>
    </source>
</evidence>
<keyword evidence="8" id="KW-0342">GTP-binding</keyword>
<dbReference type="GO" id="GO:0007266">
    <property type="term" value="P:Rho protein signal transduction"/>
    <property type="evidence" value="ECO:0007669"/>
    <property type="project" value="TreeGrafter"/>
</dbReference>
<dbReference type="GO" id="GO:0005634">
    <property type="term" value="C:nucleus"/>
    <property type="evidence" value="ECO:0007669"/>
    <property type="project" value="UniProtKB-SubCell"/>
</dbReference>
<evidence type="ECO:0000259" key="16">
    <source>
        <dbReference type="PROSITE" id="PS51853"/>
    </source>
</evidence>
<keyword evidence="11" id="KW-0539">Nucleus</keyword>
<dbReference type="InterPro" id="IPR002713">
    <property type="entry name" value="FF_domain"/>
</dbReference>
<keyword evidence="10" id="KW-0206">Cytoskeleton</keyword>
<dbReference type="GO" id="GO:0005096">
    <property type="term" value="F:GTPase activator activity"/>
    <property type="evidence" value="ECO:0007669"/>
    <property type="project" value="UniProtKB-KW"/>
</dbReference>
<evidence type="ECO:0008006" key="19">
    <source>
        <dbReference type="Google" id="ProtNLM"/>
    </source>
</evidence>
<dbReference type="GO" id="GO:0005856">
    <property type="term" value="C:cytoskeleton"/>
    <property type="evidence" value="ECO:0007669"/>
    <property type="project" value="UniProtKB-SubCell"/>
</dbReference>
<evidence type="ECO:0000259" key="14">
    <source>
        <dbReference type="PROSITE" id="PS51676"/>
    </source>
</evidence>
<dbReference type="SUPFAM" id="SSF48350">
    <property type="entry name" value="GTPase activation domain, GAP"/>
    <property type="match status" value="1"/>
</dbReference>
<keyword evidence="9" id="KW-0472">Membrane</keyword>
<feature type="region of interest" description="Disordered" evidence="12">
    <location>
        <begin position="1013"/>
        <end position="1069"/>
    </location>
</feature>
<evidence type="ECO:0000256" key="6">
    <source>
        <dbReference type="ARBA" id="ARBA00022490"/>
    </source>
</evidence>
<dbReference type="PROSITE" id="PS51853">
    <property type="entry name" value="PG2"/>
    <property type="match status" value="1"/>
</dbReference>